<evidence type="ECO:0000313" key="3">
    <source>
        <dbReference type="EMBL" id="MBW7477702.1"/>
    </source>
</evidence>
<dbReference type="EMBL" id="JAHZIJ010000029">
    <property type="protein sequence ID" value="MBW7477702.1"/>
    <property type="molecule type" value="Genomic_DNA"/>
</dbReference>
<protein>
    <submittedName>
        <fullName evidence="3">Protein phosphatase 2C domain-containing protein</fullName>
    </submittedName>
</protein>
<dbReference type="Pfam" id="PF13672">
    <property type="entry name" value="PP2C_2"/>
    <property type="match status" value="1"/>
</dbReference>
<organism evidence="3 4">
    <name type="scientific">Paenibacillus oenotherae</name>
    <dbReference type="NCBI Taxonomy" id="1435645"/>
    <lineage>
        <taxon>Bacteria</taxon>
        <taxon>Bacillati</taxon>
        <taxon>Bacillota</taxon>
        <taxon>Bacilli</taxon>
        <taxon>Bacillales</taxon>
        <taxon>Paenibacillaceae</taxon>
        <taxon>Paenibacillus</taxon>
    </lineage>
</organism>
<evidence type="ECO:0000259" key="2">
    <source>
        <dbReference type="Pfam" id="PF13672"/>
    </source>
</evidence>
<name>A0ABS7DDY5_9BACL</name>
<sequence length="267" mass="30013">MWRYANASVRGTSHEKSEAPCQDYSLCRVIQSSNDHEVLIAVVSDGAGSASHSEIGSELACSLFVDEITSYLNTGSSIHRLDREFYEEWVIRFQNEVKVRAEAMGLSSREFACTFLSVVIDDSCAVFAQIGDGAIVTNSPEEEDEYNWQFWPQQGEYENTTYFLTQTNATEMLQFSLLSGRVCSEIALFTDGIQRLALHYQSQSAHNPFFRPFFAALRDQQEAESDKFTNSLRAFLESDKVNSRTDDDKSLILATSRKVTPPGEKSS</sequence>
<dbReference type="RefSeq" id="WP_219875081.1">
    <property type="nucleotide sequence ID" value="NZ_JAHZIJ010000029.1"/>
</dbReference>
<accession>A0ABS7DDY5</accession>
<gene>
    <name evidence="3" type="ORF">K0T92_23595</name>
</gene>
<feature type="region of interest" description="Disordered" evidence="1">
    <location>
        <begin position="239"/>
        <end position="267"/>
    </location>
</feature>
<dbReference type="InterPro" id="IPR036457">
    <property type="entry name" value="PPM-type-like_dom_sf"/>
</dbReference>
<dbReference type="SUPFAM" id="SSF81606">
    <property type="entry name" value="PP2C-like"/>
    <property type="match status" value="1"/>
</dbReference>
<dbReference type="Proteomes" id="UP000812277">
    <property type="component" value="Unassembled WGS sequence"/>
</dbReference>
<comment type="caution">
    <text evidence="3">The sequence shown here is derived from an EMBL/GenBank/DDBJ whole genome shotgun (WGS) entry which is preliminary data.</text>
</comment>
<evidence type="ECO:0000313" key="4">
    <source>
        <dbReference type="Proteomes" id="UP000812277"/>
    </source>
</evidence>
<evidence type="ECO:0000256" key="1">
    <source>
        <dbReference type="SAM" id="MobiDB-lite"/>
    </source>
</evidence>
<dbReference type="InterPro" id="IPR001932">
    <property type="entry name" value="PPM-type_phosphatase-like_dom"/>
</dbReference>
<feature type="domain" description="PPM-type phosphatase" evidence="2">
    <location>
        <begin position="10"/>
        <end position="236"/>
    </location>
</feature>
<feature type="compositionally biased region" description="Basic and acidic residues" evidence="1">
    <location>
        <begin position="239"/>
        <end position="250"/>
    </location>
</feature>
<reference evidence="3 4" key="1">
    <citation type="submission" date="2021-07" db="EMBL/GenBank/DDBJ databases">
        <title>Paenibacillus radiodurans sp. nov., isolated from the southeastern edge of Tengger Desert.</title>
        <authorList>
            <person name="Zhang G."/>
        </authorList>
    </citation>
    <scope>NUCLEOTIDE SEQUENCE [LARGE SCALE GENOMIC DNA]</scope>
    <source>
        <strain evidence="3 4">DT7-4</strain>
    </source>
</reference>
<dbReference type="Gene3D" id="3.60.40.10">
    <property type="entry name" value="PPM-type phosphatase domain"/>
    <property type="match status" value="1"/>
</dbReference>
<proteinExistence type="predicted"/>
<keyword evidence="4" id="KW-1185">Reference proteome</keyword>